<evidence type="ECO:0000313" key="8">
    <source>
        <dbReference type="Proteomes" id="UP001549366"/>
    </source>
</evidence>
<evidence type="ECO:0000256" key="1">
    <source>
        <dbReference type="ARBA" id="ARBA00000799"/>
    </source>
</evidence>
<comment type="catalytic activity">
    <reaction evidence="1">
        <text>chorismate = isochorismate</text>
        <dbReference type="Rhea" id="RHEA:18985"/>
        <dbReference type="ChEBI" id="CHEBI:29748"/>
        <dbReference type="ChEBI" id="CHEBI:29780"/>
        <dbReference type="EC" id="5.4.4.2"/>
    </reaction>
</comment>
<keyword evidence="8" id="KW-1185">Reference proteome</keyword>
<comment type="caution">
    <text evidence="7">The sequence shown here is derived from an EMBL/GenBank/DDBJ whole genome shotgun (WGS) entry which is preliminary data.</text>
</comment>
<dbReference type="PROSITE" id="PS50835">
    <property type="entry name" value="IG_LIKE"/>
    <property type="match status" value="1"/>
</dbReference>
<accession>A0ABV2SKZ4</accession>
<dbReference type="SUPFAM" id="SSF56322">
    <property type="entry name" value="ADC synthase"/>
    <property type="match status" value="1"/>
</dbReference>
<comment type="similarity">
    <text evidence="2">Belongs to the isochorismate synthase family.</text>
</comment>
<dbReference type="InterPro" id="IPR004561">
    <property type="entry name" value="IsoChor_synthase"/>
</dbReference>
<evidence type="ECO:0000259" key="6">
    <source>
        <dbReference type="PROSITE" id="PS50835"/>
    </source>
</evidence>
<organism evidence="7 8">
    <name type="scientific">Endozoicomonas lisbonensis</name>
    <dbReference type="NCBI Taxonomy" id="3120522"/>
    <lineage>
        <taxon>Bacteria</taxon>
        <taxon>Pseudomonadati</taxon>
        <taxon>Pseudomonadota</taxon>
        <taxon>Gammaproteobacteria</taxon>
        <taxon>Oceanospirillales</taxon>
        <taxon>Endozoicomonadaceae</taxon>
        <taxon>Endozoicomonas</taxon>
    </lineage>
</organism>
<dbReference type="PANTHER" id="PTHR42839:SF2">
    <property type="entry name" value="ISOCHORISMATE SYNTHASE ENTC"/>
    <property type="match status" value="1"/>
</dbReference>
<dbReference type="EC" id="5.4.4.2" evidence="3"/>
<dbReference type="GO" id="GO:0008909">
    <property type="term" value="F:isochorismate synthase activity"/>
    <property type="evidence" value="ECO:0007669"/>
    <property type="project" value="UniProtKB-EC"/>
</dbReference>
<name>A0ABV2SKZ4_9GAMM</name>
<dbReference type="InterPro" id="IPR005801">
    <property type="entry name" value="ADC_synthase"/>
</dbReference>
<evidence type="ECO:0000256" key="3">
    <source>
        <dbReference type="ARBA" id="ARBA00012824"/>
    </source>
</evidence>
<dbReference type="Pfam" id="PF00425">
    <property type="entry name" value="Chorismate_bind"/>
    <property type="match status" value="1"/>
</dbReference>
<dbReference type="InterPro" id="IPR015890">
    <property type="entry name" value="Chorismate_C"/>
</dbReference>
<sequence>MQEVNVHTPALTNHLRQLLQKPAPGVPVVRIEQPVPVCNLLSWLEHQKGPQLENSLQLKESNQQRSYWRDRDADIEMATLGQSWSMPVPTRRELPEAADRAVSLINDSGAWAEKARSLLWLSFSDVDRMVWPTFGYGCVYLPRIEMLLTRKGATLACYLQAESDELWQSEIVSALKQLAAINWQMSDEQGAYQLGPLRYQPEQADYNCNIARAKQALAAGEMQKVVLSRSASTTIKGAFSPWRLLQHWRVANPRSYVFAVEARNGDLFFGCSPERLMARRGRVIHTEALAGTAPRGSTREEDRALEHSLLNDSKNIHENLLVLKDIRDRLGILCQSLEADRSHSVVKLKSIQHLRYLIRGVLNAGVTDAELLTALHPTPAVGGTSREVAMQFIEKHEGYARGLYAGVFGVASPEHTEMAVTIRSGLLRKLSDNLQQLSLFSGGGIVPGSVAAEEWQELNNKLATVYSLLKGAEQENVALS</sequence>
<reference evidence="7 8" key="1">
    <citation type="submission" date="2024-06" db="EMBL/GenBank/DDBJ databases">
        <title>Genomic Encyclopedia of Type Strains, Phase V (KMG-V): Genome sequencing to study the core and pangenomes of soil and plant-associated prokaryotes.</title>
        <authorList>
            <person name="Whitman W."/>
        </authorList>
    </citation>
    <scope>NUCLEOTIDE SEQUENCE [LARGE SCALE GENOMIC DNA]</scope>
    <source>
        <strain evidence="7 8">NE40</strain>
    </source>
</reference>
<evidence type="ECO:0000313" key="7">
    <source>
        <dbReference type="EMBL" id="MET4758442.1"/>
    </source>
</evidence>
<gene>
    <name evidence="7" type="ORF">V5J35_003634</name>
</gene>
<protein>
    <recommendedName>
        <fullName evidence="3">isochorismate synthase</fullName>
        <ecNumber evidence="3">5.4.4.2</ecNumber>
    </recommendedName>
    <alternativeName>
        <fullName evidence="5">Isochorismate mutase</fullName>
    </alternativeName>
</protein>
<dbReference type="PANTHER" id="PTHR42839">
    <property type="entry name" value="ISOCHORISMATE SYNTHASE ENTC"/>
    <property type="match status" value="1"/>
</dbReference>
<keyword evidence="4 7" id="KW-0413">Isomerase</keyword>
<dbReference type="Proteomes" id="UP001549366">
    <property type="component" value="Unassembled WGS sequence"/>
</dbReference>
<proteinExistence type="inferred from homology"/>
<evidence type="ECO:0000256" key="2">
    <source>
        <dbReference type="ARBA" id="ARBA00005297"/>
    </source>
</evidence>
<dbReference type="EMBL" id="JBEWTB010000002">
    <property type="protein sequence ID" value="MET4758442.1"/>
    <property type="molecule type" value="Genomic_DNA"/>
</dbReference>
<dbReference type="NCBIfam" id="TIGR00543">
    <property type="entry name" value="isochor_syn"/>
    <property type="match status" value="1"/>
</dbReference>
<feature type="domain" description="Ig-like" evidence="6">
    <location>
        <begin position="142"/>
        <end position="228"/>
    </location>
</feature>
<dbReference type="InterPro" id="IPR007110">
    <property type="entry name" value="Ig-like_dom"/>
</dbReference>
<evidence type="ECO:0000256" key="5">
    <source>
        <dbReference type="ARBA" id="ARBA00041564"/>
    </source>
</evidence>
<dbReference type="RefSeq" id="WP_354008525.1">
    <property type="nucleotide sequence ID" value="NZ_JBEWTA010000001.1"/>
</dbReference>
<evidence type="ECO:0000256" key="4">
    <source>
        <dbReference type="ARBA" id="ARBA00023235"/>
    </source>
</evidence>
<dbReference type="Gene3D" id="3.60.120.10">
    <property type="entry name" value="Anthranilate synthase"/>
    <property type="match status" value="1"/>
</dbReference>